<protein>
    <recommendedName>
        <fullName evidence="2">beta-fructofuranosidase</fullName>
        <ecNumber evidence="2">3.2.1.26</ecNumber>
    </recommendedName>
</protein>
<dbReference type="AlphaFoldDB" id="A0A1L8SWW2"/>
<dbReference type="EMBL" id="JXKM01000003">
    <property type="protein sequence ID" value="OJG36382.1"/>
    <property type="molecule type" value="Genomic_DNA"/>
</dbReference>
<keyword evidence="7" id="KW-1185">Reference proteome</keyword>
<dbReference type="STRING" id="319970.RV00_GL001741"/>
<gene>
    <name evidence="6" type="ORF">RV00_GL001741</name>
</gene>
<dbReference type="InterPro" id="IPR013148">
    <property type="entry name" value="Glyco_hydro_32_N"/>
</dbReference>
<evidence type="ECO:0000313" key="7">
    <source>
        <dbReference type="Proteomes" id="UP000183700"/>
    </source>
</evidence>
<evidence type="ECO:0000256" key="3">
    <source>
        <dbReference type="ARBA" id="ARBA00022801"/>
    </source>
</evidence>
<feature type="domain" description="Glycosyl hydrolase family 32 N-terminal" evidence="5">
    <location>
        <begin position="7"/>
        <end position="288"/>
    </location>
</feature>
<dbReference type="CDD" id="cd08995">
    <property type="entry name" value="GH32_EcAec43-like"/>
    <property type="match status" value="1"/>
</dbReference>
<dbReference type="EC" id="3.2.1.26" evidence="2"/>
<dbReference type="PANTHER" id="PTHR43101:SF1">
    <property type="entry name" value="BETA-FRUCTOSIDASE"/>
    <property type="match status" value="1"/>
</dbReference>
<dbReference type="PANTHER" id="PTHR43101">
    <property type="entry name" value="BETA-FRUCTOSIDASE"/>
    <property type="match status" value="1"/>
</dbReference>
<evidence type="ECO:0000313" key="6">
    <source>
        <dbReference type="EMBL" id="OJG36382.1"/>
    </source>
</evidence>
<dbReference type="InterPro" id="IPR001362">
    <property type="entry name" value="Glyco_hydro_32"/>
</dbReference>
<dbReference type="InterPro" id="IPR051214">
    <property type="entry name" value="GH32_Enzymes"/>
</dbReference>
<dbReference type="GO" id="GO:0004564">
    <property type="term" value="F:beta-fructofuranosidase activity"/>
    <property type="evidence" value="ECO:0007669"/>
    <property type="project" value="UniProtKB-EC"/>
</dbReference>
<dbReference type="OrthoDB" id="9759709at2"/>
<organism evidence="6 7">
    <name type="scientific">Enterococcus devriesei</name>
    <dbReference type="NCBI Taxonomy" id="319970"/>
    <lineage>
        <taxon>Bacteria</taxon>
        <taxon>Bacillati</taxon>
        <taxon>Bacillota</taxon>
        <taxon>Bacilli</taxon>
        <taxon>Lactobacillales</taxon>
        <taxon>Enterococcaceae</taxon>
        <taxon>Enterococcus</taxon>
    </lineage>
</organism>
<dbReference type="Gene3D" id="2.115.10.20">
    <property type="entry name" value="Glycosyl hydrolase domain, family 43"/>
    <property type="match status" value="1"/>
</dbReference>
<dbReference type="SMART" id="SM00640">
    <property type="entry name" value="Glyco_32"/>
    <property type="match status" value="1"/>
</dbReference>
<keyword evidence="3" id="KW-0378">Hydrolase</keyword>
<proteinExistence type="inferred from homology"/>
<dbReference type="Gene3D" id="2.60.120.560">
    <property type="entry name" value="Exo-inulinase, domain 1"/>
    <property type="match status" value="1"/>
</dbReference>
<dbReference type="RefSeq" id="WP_071861617.1">
    <property type="nucleotide sequence ID" value="NZ_JBHLVS010000031.1"/>
</dbReference>
<evidence type="ECO:0000259" key="5">
    <source>
        <dbReference type="Pfam" id="PF00251"/>
    </source>
</evidence>
<reference evidence="6 7" key="1">
    <citation type="submission" date="2014-12" db="EMBL/GenBank/DDBJ databases">
        <title>Draft genome sequences of 29 type strains of Enterococci.</title>
        <authorList>
            <person name="Zhong Z."/>
            <person name="Sun Z."/>
            <person name="Liu W."/>
            <person name="Zhang W."/>
            <person name="Zhang H."/>
        </authorList>
    </citation>
    <scope>NUCLEOTIDE SEQUENCE [LARGE SCALE GENOMIC DNA]</scope>
    <source>
        <strain evidence="6 7">DSM 22802</strain>
    </source>
</reference>
<dbReference type="InterPro" id="IPR023296">
    <property type="entry name" value="Glyco_hydro_beta-prop_sf"/>
</dbReference>
<keyword evidence="4" id="KW-0326">Glycosidase</keyword>
<dbReference type="GO" id="GO:0005975">
    <property type="term" value="P:carbohydrate metabolic process"/>
    <property type="evidence" value="ECO:0007669"/>
    <property type="project" value="InterPro"/>
</dbReference>
<comment type="caution">
    <text evidence="6">The sequence shown here is derived from an EMBL/GenBank/DDBJ whole genome shotgun (WGS) entry which is preliminary data.</text>
</comment>
<comment type="similarity">
    <text evidence="1">Belongs to the glycosyl hydrolase 32 family.</text>
</comment>
<evidence type="ECO:0000256" key="4">
    <source>
        <dbReference type="ARBA" id="ARBA00023295"/>
    </source>
</evidence>
<sequence length="478" mass="55323">MSLFYRPENAWVGDLIPYYEEGTFYAYYLHDPRIIKGKYAEETTWHLATTKDFVQMDYQGEAIKRGTKESYNLNNYTGSIIKDAQGKYHAFYTAFNENKPFVNGKSVQLVMKAVGESLYELKTDSNFLFPSDGKIYEEFDWRDPFVFWVEEEQCYFMLLASRRQGAGDLRGGCISLSKSKDLETWEYCEPFYDPKMYITMECPEVFKMGDYWYLVFSTFSDRFTTHYRYAKSLEGPWIIPADDVFDTRANYAIKTASDGKRRIAFGWVATKEGETDFGPWDWGGTMVFHELIQNPQTGELKAVMIDSVGEFFKEKSEISAPVFYNDHSNDKNKVASDTLGAMLFDSPSDTFSVTVDFDVLKAKEFGIALHVDEGMETGYFLRMLPEQQLIAWDLWPRAEKGEYQWQIKGDIPYQVETSRLLPKASHYHVQLLREGSICVVYINDEIALSTRLYNHSGKKLGVYVVQGEVALHEIEIKE</sequence>
<name>A0A1L8SWW2_9ENTE</name>
<dbReference type="SUPFAM" id="SSF75005">
    <property type="entry name" value="Arabinanase/levansucrase/invertase"/>
    <property type="match status" value="1"/>
</dbReference>
<evidence type="ECO:0000256" key="2">
    <source>
        <dbReference type="ARBA" id="ARBA00012758"/>
    </source>
</evidence>
<accession>A0A1L8SWW2</accession>
<dbReference type="Pfam" id="PF00251">
    <property type="entry name" value="Glyco_hydro_32N"/>
    <property type="match status" value="1"/>
</dbReference>
<evidence type="ECO:0000256" key="1">
    <source>
        <dbReference type="ARBA" id="ARBA00009902"/>
    </source>
</evidence>
<dbReference type="Proteomes" id="UP000183700">
    <property type="component" value="Unassembled WGS sequence"/>
</dbReference>